<evidence type="ECO:0000256" key="1">
    <source>
        <dbReference type="SAM" id="Phobius"/>
    </source>
</evidence>
<dbReference type="GO" id="GO:0004175">
    <property type="term" value="F:endopeptidase activity"/>
    <property type="evidence" value="ECO:0007669"/>
    <property type="project" value="UniProtKB-ARBA"/>
</dbReference>
<keyword evidence="3" id="KW-0645">Protease</keyword>
<dbReference type="Pfam" id="PF02517">
    <property type="entry name" value="Rce1-like"/>
    <property type="match status" value="1"/>
</dbReference>
<protein>
    <submittedName>
        <fullName evidence="3">CPBP family intramembrane metalloprotease</fullName>
    </submittedName>
</protein>
<dbReference type="GO" id="GO:0080120">
    <property type="term" value="P:CAAX-box protein maturation"/>
    <property type="evidence" value="ECO:0007669"/>
    <property type="project" value="UniProtKB-ARBA"/>
</dbReference>
<keyword evidence="4" id="KW-1185">Reference proteome</keyword>
<feature type="transmembrane region" description="Helical" evidence="1">
    <location>
        <begin position="89"/>
        <end position="110"/>
    </location>
</feature>
<feature type="transmembrane region" description="Helical" evidence="1">
    <location>
        <begin position="116"/>
        <end position="134"/>
    </location>
</feature>
<dbReference type="AlphaFoldDB" id="A0A895XS30"/>
<evidence type="ECO:0000313" key="3">
    <source>
        <dbReference type="EMBL" id="QSB06323.1"/>
    </source>
</evidence>
<feature type="transmembrane region" description="Helical" evidence="1">
    <location>
        <begin position="221"/>
        <end position="240"/>
    </location>
</feature>
<feature type="transmembrane region" description="Helical" evidence="1">
    <location>
        <begin position="155"/>
        <end position="174"/>
    </location>
</feature>
<keyword evidence="3" id="KW-0378">Hydrolase</keyword>
<feature type="transmembrane region" description="Helical" evidence="1">
    <location>
        <begin position="252"/>
        <end position="274"/>
    </location>
</feature>
<accession>A0A895XS30</accession>
<evidence type="ECO:0000313" key="4">
    <source>
        <dbReference type="Proteomes" id="UP000662939"/>
    </source>
</evidence>
<keyword evidence="1" id="KW-1133">Transmembrane helix</keyword>
<dbReference type="EMBL" id="CP070496">
    <property type="protein sequence ID" value="QSB06323.1"/>
    <property type="molecule type" value="Genomic_DNA"/>
</dbReference>
<name>A0A895XS30_9ACTN</name>
<feature type="transmembrane region" description="Helical" evidence="1">
    <location>
        <begin position="186"/>
        <end position="209"/>
    </location>
</feature>
<dbReference type="GO" id="GO:0008237">
    <property type="term" value="F:metallopeptidase activity"/>
    <property type="evidence" value="ECO:0007669"/>
    <property type="project" value="UniProtKB-KW"/>
</dbReference>
<feature type="domain" description="CAAX prenyl protease 2/Lysostaphin resistance protein A-like" evidence="2">
    <location>
        <begin position="191"/>
        <end position="294"/>
    </location>
</feature>
<keyword evidence="1" id="KW-0472">Membrane</keyword>
<dbReference type="RefSeq" id="WP_213172332.1">
    <property type="nucleotide sequence ID" value="NZ_CP070496.1"/>
</dbReference>
<dbReference type="InterPro" id="IPR003675">
    <property type="entry name" value="Rce1/LyrA-like_dom"/>
</dbReference>
<dbReference type="Proteomes" id="UP000662939">
    <property type="component" value="Chromosome"/>
</dbReference>
<feature type="transmembrane region" description="Helical" evidence="1">
    <location>
        <begin position="48"/>
        <end position="68"/>
    </location>
</feature>
<sequence length="299" mass="32820">MTEPPMATVAIRRTILIATLAVFALTPVLLVATGHSTIRRSFDTDQEIALFTAIAPSLVALLLIRLLPPAVPCLHRRLTVAQVAQLPRQAYLLIALALAAPSISLLGVVAGIGPYPALHVVKVVLFLLIPWLWLRRDEAGLGFSAFMTWWPHQRWRQLWPLPVVGAFAYLYLFSPVAPPRAEVADVSLAFVIVAAALTILTANLLEELFYRVMLQSRLELLLGRWSAIGLSALLFSLLHVPSHIQGTSLWSALPLTVGTVIAFQGCFGLFMGYLWSRYRNIAVLVLAHSTVNTIPLLLS</sequence>
<dbReference type="KEGG" id="nav:JQS30_05280"/>
<gene>
    <name evidence="3" type="ORF">JQS30_05280</name>
</gene>
<proteinExistence type="predicted"/>
<keyword evidence="3" id="KW-0482">Metalloprotease</keyword>
<evidence type="ECO:0000259" key="2">
    <source>
        <dbReference type="Pfam" id="PF02517"/>
    </source>
</evidence>
<keyword evidence="1" id="KW-0812">Transmembrane</keyword>
<organism evidence="3 4">
    <name type="scientific">Natronoglycomyces albus</name>
    <dbReference type="NCBI Taxonomy" id="2811108"/>
    <lineage>
        <taxon>Bacteria</taxon>
        <taxon>Bacillati</taxon>
        <taxon>Actinomycetota</taxon>
        <taxon>Actinomycetes</taxon>
        <taxon>Glycomycetales</taxon>
        <taxon>Glycomycetaceae</taxon>
        <taxon>Natronoglycomyces</taxon>
    </lineage>
</organism>
<reference evidence="3" key="1">
    <citation type="submission" date="2021-02" db="EMBL/GenBank/DDBJ databases">
        <title>Natronoglycomyces albus gen. nov., sp. nov, a haloalkaliphilic actinobacterium from a soda solonchak soil.</title>
        <authorList>
            <person name="Sorokin D.Y."/>
            <person name="Khijniak T.V."/>
            <person name="Zakharycheva A.P."/>
            <person name="Boueva O.V."/>
            <person name="Ariskina E.V."/>
            <person name="Hahnke R.L."/>
            <person name="Bunk B."/>
            <person name="Sproer C."/>
            <person name="Schumann P."/>
            <person name="Evtushenko L.I."/>
            <person name="Kublanov I.V."/>
        </authorList>
    </citation>
    <scope>NUCLEOTIDE SEQUENCE</scope>
    <source>
        <strain evidence="3">DSM 106290</strain>
    </source>
</reference>